<keyword evidence="3" id="KW-1133">Transmembrane helix</keyword>
<dbReference type="GO" id="GO:0015297">
    <property type="term" value="F:antiporter activity"/>
    <property type="evidence" value="ECO:0007669"/>
    <property type="project" value="InterPro"/>
</dbReference>
<name>A0A7S4LJB5_9EUGL</name>
<evidence type="ECO:0000256" key="3">
    <source>
        <dbReference type="SAM" id="Phobius"/>
    </source>
</evidence>
<organism evidence="4">
    <name type="scientific">Eutreptiella gymnastica</name>
    <dbReference type="NCBI Taxonomy" id="73025"/>
    <lineage>
        <taxon>Eukaryota</taxon>
        <taxon>Discoba</taxon>
        <taxon>Euglenozoa</taxon>
        <taxon>Euglenida</taxon>
        <taxon>Spirocuta</taxon>
        <taxon>Euglenophyceae</taxon>
        <taxon>Eutreptiales</taxon>
        <taxon>Eutreptiaceae</taxon>
        <taxon>Eutreptiella</taxon>
    </lineage>
</organism>
<sequence>MAREEDDPNGQDSNVSMNSDVPADQQLLDGSQPPSQPLGTLAVIKELLVLALGFLGYRLSWVAIKTTDTALLGHVGTEALSASAIADLWMASTGVFTFGGVLGTFVGNAVGSGNKKMAGVWLQVSLVVLGAITIPTMALWFLTEPVLQAFGQSLAHKAGIYAQILALCLPARTLFGQVSQFFSAQKIIRPSAYVSAFGAVLNLVLGLLLVLGIPVPGWNGFGYIACPSVTVASEYSQLVMFFLYACLWKRLHEECWGGCAPSHITRARVWEYIKMYTPAALSGASDWWRVSVIGVFAARLGSTEVAVFNASYRITWMTLTVIGSLAGALRVKLAIQLGAKDITAGKRTVRICTAIVLIFLAALCAIVGLCVGHIARIFSNDPVIIDSYVGIRVPLCLMIFVMNLSVFFESIPAAMGRTRAPFYAGLAGSWVGQVPGVAAVLYFWREDLYGLYMGVSFGYLLLCFILIGIIFKIDWEEIVSEAQARGAGHKTEADATDEEHEGEGA</sequence>
<dbReference type="AlphaFoldDB" id="A0A7S4LJB5"/>
<dbReference type="GO" id="GO:0016020">
    <property type="term" value="C:membrane"/>
    <property type="evidence" value="ECO:0007669"/>
    <property type="project" value="InterPro"/>
</dbReference>
<evidence type="ECO:0000313" key="4">
    <source>
        <dbReference type="EMBL" id="CAE0833473.1"/>
    </source>
</evidence>
<evidence type="ECO:0000256" key="2">
    <source>
        <dbReference type="SAM" id="MobiDB-lite"/>
    </source>
</evidence>
<evidence type="ECO:0000256" key="1">
    <source>
        <dbReference type="ARBA" id="ARBA00010199"/>
    </source>
</evidence>
<feature type="compositionally biased region" description="Polar residues" evidence="2">
    <location>
        <begin position="10"/>
        <end position="19"/>
    </location>
</feature>
<feature type="transmembrane region" description="Helical" evidence="3">
    <location>
        <begin position="387"/>
        <end position="408"/>
    </location>
</feature>
<dbReference type="GO" id="GO:0042910">
    <property type="term" value="F:xenobiotic transmembrane transporter activity"/>
    <property type="evidence" value="ECO:0007669"/>
    <property type="project" value="InterPro"/>
</dbReference>
<feature type="transmembrane region" description="Helical" evidence="3">
    <location>
        <begin position="118"/>
        <end position="142"/>
    </location>
</feature>
<evidence type="ECO:0008006" key="5">
    <source>
        <dbReference type="Google" id="ProtNLM"/>
    </source>
</evidence>
<feature type="transmembrane region" description="Helical" evidence="3">
    <location>
        <begin position="314"/>
        <end position="331"/>
    </location>
</feature>
<dbReference type="Pfam" id="PF01554">
    <property type="entry name" value="MatE"/>
    <property type="match status" value="2"/>
</dbReference>
<comment type="similarity">
    <text evidence="1">Belongs to the multi antimicrobial extrusion (MATE) (TC 2.A.66.1) family.</text>
</comment>
<reference evidence="4" key="1">
    <citation type="submission" date="2021-01" db="EMBL/GenBank/DDBJ databases">
        <authorList>
            <person name="Corre E."/>
            <person name="Pelletier E."/>
            <person name="Niang G."/>
            <person name="Scheremetjew M."/>
            <person name="Finn R."/>
            <person name="Kale V."/>
            <person name="Holt S."/>
            <person name="Cochrane G."/>
            <person name="Meng A."/>
            <person name="Brown T."/>
            <person name="Cohen L."/>
        </authorList>
    </citation>
    <scope>NUCLEOTIDE SEQUENCE</scope>
    <source>
        <strain evidence="4">CCMP1594</strain>
    </source>
</reference>
<feature type="transmembrane region" description="Helical" evidence="3">
    <location>
        <begin position="351"/>
        <end position="375"/>
    </location>
</feature>
<proteinExistence type="inferred from homology"/>
<feature type="transmembrane region" description="Helical" evidence="3">
    <location>
        <begin position="84"/>
        <end position="106"/>
    </location>
</feature>
<feature type="transmembrane region" description="Helical" evidence="3">
    <location>
        <begin position="450"/>
        <end position="471"/>
    </location>
</feature>
<dbReference type="PANTHER" id="PTHR11206">
    <property type="entry name" value="MULTIDRUG RESISTANCE PROTEIN"/>
    <property type="match status" value="1"/>
</dbReference>
<keyword evidence="3" id="KW-0812">Transmembrane</keyword>
<gene>
    <name evidence="4" type="ORF">EGYM00163_LOCUS44769</name>
</gene>
<protein>
    <recommendedName>
        <fullName evidence="5">Protein DETOXIFICATION</fullName>
    </recommendedName>
</protein>
<keyword evidence="3" id="KW-0472">Membrane</keyword>
<dbReference type="EMBL" id="HBJA01130370">
    <property type="protein sequence ID" value="CAE0833473.1"/>
    <property type="molecule type" value="Transcribed_RNA"/>
</dbReference>
<feature type="transmembrane region" description="Helical" evidence="3">
    <location>
        <begin position="154"/>
        <end position="171"/>
    </location>
</feature>
<feature type="transmembrane region" description="Helical" evidence="3">
    <location>
        <begin position="420"/>
        <end position="444"/>
    </location>
</feature>
<feature type="transmembrane region" description="Helical" evidence="3">
    <location>
        <begin position="192"/>
        <end position="215"/>
    </location>
</feature>
<accession>A0A7S4LJB5</accession>
<dbReference type="InterPro" id="IPR002528">
    <property type="entry name" value="MATE_fam"/>
</dbReference>
<feature type="region of interest" description="Disordered" evidence="2">
    <location>
        <begin position="1"/>
        <end position="32"/>
    </location>
</feature>